<keyword evidence="2" id="KW-0808">Transferase</keyword>
<dbReference type="GO" id="GO:0016740">
    <property type="term" value="F:transferase activity"/>
    <property type="evidence" value="ECO:0007669"/>
    <property type="project" value="UniProtKB-KW"/>
</dbReference>
<dbReference type="GO" id="GO:0050566">
    <property type="term" value="F:asparaginyl-tRNA synthase (glutamine-hydrolyzing) activity"/>
    <property type="evidence" value="ECO:0007669"/>
    <property type="project" value="RHEA"/>
</dbReference>
<dbReference type="HAMAP" id="MF_00122">
    <property type="entry name" value="GatC"/>
    <property type="match status" value="1"/>
</dbReference>
<dbReference type="AlphaFoldDB" id="A0A031LNY3"/>
<dbReference type="GO" id="GO:0006450">
    <property type="term" value="P:regulation of translational fidelity"/>
    <property type="evidence" value="ECO:0007669"/>
    <property type="project" value="InterPro"/>
</dbReference>
<dbReference type="InterPro" id="IPR036113">
    <property type="entry name" value="Asp/Glu-ADT_sf_sub_c"/>
</dbReference>
<evidence type="ECO:0000313" key="2">
    <source>
        <dbReference type="EMBL" id="EZQ06792.1"/>
    </source>
</evidence>
<name>A0A031LNY3_9CREN</name>
<sequence length="96" mass="11119">MKVIVDDNLIKRLERLALIEIKDVEKEDLKKDLNEIIEFFNKIDELDLSKTEPLFHPIESGKLRNNVESPSLNREEALSNVKRKENGYIIGPSTVE</sequence>
<keyword evidence="3" id="KW-1185">Reference proteome</keyword>
<comment type="caution">
    <text evidence="2">The sequence shown here is derived from an EMBL/GenBank/DDBJ whole genome shotgun (WGS) entry which is preliminary data.</text>
</comment>
<keyword evidence="1" id="KW-0067">ATP-binding</keyword>
<accession>A0A031LNY3</accession>
<dbReference type="InterPro" id="IPR003837">
    <property type="entry name" value="GatC"/>
</dbReference>
<dbReference type="Pfam" id="PF02686">
    <property type="entry name" value="GatC"/>
    <property type="match status" value="1"/>
</dbReference>
<dbReference type="EMBL" id="JFZT01000039">
    <property type="protein sequence ID" value="EZQ06792.1"/>
    <property type="molecule type" value="Genomic_DNA"/>
</dbReference>
<evidence type="ECO:0000256" key="1">
    <source>
        <dbReference type="HAMAP-Rule" id="MF_00122"/>
    </source>
</evidence>
<dbReference type="PANTHER" id="PTHR15004">
    <property type="entry name" value="GLUTAMYL-TRNA(GLN) AMIDOTRANSFERASE SUBUNIT C, MITOCHONDRIAL"/>
    <property type="match status" value="1"/>
</dbReference>
<dbReference type="OrthoDB" id="35548at2157"/>
<proteinExistence type="inferred from homology"/>
<reference evidence="2 3" key="1">
    <citation type="submission" date="2014-03" db="EMBL/GenBank/DDBJ databases">
        <title>Draft genome sequence of the novel thermoacidophilic archaea Acidianus copahuensis ALE1 strain, isolated from Copahue volcanic area in Neuquen Argentina.</title>
        <authorList>
            <person name="Urbieta M.S."/>
            <person name="Rascovan N."/>
            <person name="Castro C."/>
            <person name="Revale S."/>
            <person name="Giaveno M.A."/>
            <person name="Vazquez M.P."/>
            <person name="Donati E.R."/>
        </authorList>
    </citation>
    <scope>NUCLEOTIDE SEQUENCE [LARGE SCALE GENOMIC DNA]</scope>
    <source>
        <strain evidence="2 3">ALE1</strain>
    </source>
</reference>
<dbReference type="RefSeq" id="WP_048099328.1">
    <property type="nucleotide sequence ID" value="NZ_JFZT01000039.1"/>
</dbReference>
<keyword evidence="1" id="KW-0436">Ligase</keyword>
<comment type="function">
    <text evidence="1">Allows the formation of correctly charged Asn-tRNA(Asn) or Gln-tRNA(Gln) through the transamidation of misacylated Asp-tRNA(Asn) or Glu-tRNA(Gln) in organisms which lack either or both of asparaginyl-tRNA or glutaminyl-tRNA synthetases. The reaction takes place in the presence of glutamine and ATP through an activated phospho-Asp-tRNA(Asn) or phospho-Glu-tRNA(Gln).</text>
</comment>
<dbReference type="NCBIfam" id="NF000684">
    <property type="entry name" value="PRK00034.3-4"/>
    <property type="match status" value="1"/>
</dbReference>
<dbReference type="GO" id="GO:0050567">
    <property type="term" value="F:glutaminyl-tRNA synthase (glutamine-hydrolyzing) activity"/>
    <property type="evidence" value="ECO:0007669"/>
    <property type="project" value="UniProtKB-UniRule"/>
</dbReference>
<dbReference type="GO" id="GO:0006412">
    <property type="term" value="P:translation"/>
    <property type="evidence" value="ECO:0007669"/>
    <property type="project" value="UniProtKB-UniRule"/>
</dbReference>
<organism evidence="2 3">
    <name type="scientific">Candidatus Acidianus copahuensis</name>
    <dbReference type="NCBI Taxonomy" id="1160895"/>
    <lineage>
        <taxon>Archaea</taxon>
        <taxon>Thermoproteota</taxon>
        <taxon>Thermoprotei</taxon>
        <taxon>Sulfolobales</taxon>
        <taxon>Sulfolobaceae</taxon>
        <taxon>Acidianus</taxon>
    </lineage>
</organism>
<dbReference type="Gene3D" id="1.10.20.60">
    <property type="entry name" value="Glu-tRNAGln amidotransferase C subunit, N-terminal domain"/>
    <property type="match status" value="1"/>
</dbReference>
<dbReference type="EC" id="6.3.5.-" evidence="1"/>
<dbReference type="PANTHER" id="PTHR15004:SF0">
    <property type="entry name" value="GLUTAMYL-TRNA(GLN) AMIDOTRANSFERASE SUBUNIT C, MITOCHONDRIAL"/>
    <property type="match status" value="1"/>
</dbReference>
<gene>
    <name evidence="1" type="primary">gatC</name>
    <name evidence="2" type="ORF">CM19_05300</name>
</gene>
<protein>
    <recommendedName>
        <fullName evidence="1">Aspartyl/glutamyl-tRNA(Asn/Gln) amidotransferase subunit C</fullName>
        <shortName evidence="1">Asp/Glu-ADT subunit C</shortName>
        <ecNumber evidence="1">6.3.5.-</ecNumber>
    </recommendedName>
</protein>
<comment type="catalytic activity">
    <reaction evidence="1">
        <text>L-glutamyl-tRNA(Gln) + L-glutamine + ATP + H2O = L-glutaminyl-tRNA(Gln) + L-glutamate + ADP + phosphate + H(+)</text>
        <dbReference type="Rhea" id="RHEA:17521"/>
        <dbReference type="Rhea" id="RHEA-COMP:9681"/>
        <dbReference type="Rhea" id="RHEA-COMP:9684"/>
        <dbReference type="ChEBI" id="CHEBI:15377"/>
        <dbReference type="ChEBI" id="CHEBI:15378"/>
        <dbReference type="ChEBI" id="CHEBI:29985"/>
        <dbReference type="ChEBI" id="CHEBI:30616"/>
        <dbReference type="ChEBI" id="CHEBI:43474"/>
        <dbReference type="ChEBI" id="CHEBI:58359"/>
        <dbReference type="ChEBI" id="CHEBI:78520"/>
        <dbReference type="ChEBI" id="CHEBI:78521"/>
        <dbReference type="ChEBI" id="CHEBI:456216"/>
    </reaction>
</comment>
<dbReference type="NCBIfam" id="TIGR00135">
    <property type="entry name" value="gatC"/>
    <property type="match status" value="1"/>
</dbReference>
<dbReference type="GO" id="GO:0005524">
    <property type="term" value="F:ATP binding"/>
    <property type="evidence" value="ECO:0007669"/>
    <property type="project" value="UniProtKB-KW"/>
</dbReference>
<keyword evidence="1" id="KW-0547">Nucleotide-binding</keyword>
<comment type="similarity">
    <text evidence="1">Belongs to the GatC family.</text>
</comment>
<dbReference type="Proteomes" id="UP000024332">
    <property type="component" value="Unassembled WGS sequence"/>
</dbReference>
<dbReference type="GO" id="GO:0070681">
    <property type="term" value="P:glutaminyl-tRNAGln biosynthesis via transamidation"/>
    <property type="evidence" value="ECO:0007669"/>
    <property type="project" value="TreeGrafter"/>
</dbReference>
<dbReference type="STRING" id="1160895.CM19_05300"/>
<keyword evidence="1" id="KW-0648">Protein biosynthesis</keyword>
<comment type="subunit">
    <text evidence="1">Heterotrimer of A, B and C subunits.</text>
</comment>
<evidence type="ECO:0000313" key="3">
    <source>
        <dbReference type="Proteomes" id="UP000024332"/>
    </source>
</evidence>
<comment type="catalytic activity">
    <reaction evidence="1">
        <text>L-aspartyl-tRNA(Asn) + L-glutamine + ATP + H2O = L-asparaginyl-tRNA(Asn) + L-glutamate + ADP + phosphate + 2 H(+)</text>
        <dbReference type="Rhea" id="RHEA:14513"/>
        <dbReference type="Rhea" id="RHEA-COMP:9674"/>
        <dbReference type="Rhea" id="RHEA-COMP:9677"/>
        <dbReference type="ChEBI" id="CHEBI:15377"/>
        <dbReference type="ChEBI" id="CHEBI:15378"/>
        <dbReference type="ChEBI" id="CHEBI:29985"/>
        <dbReference type="ChEBI" id="CHEBI:30616"/>
        <dbReference type="ChEBI" id="CHEBI:43474"/>
        <dbReference type="ChEBI" id="CHEBI:58359"/>
        <dbReference type="ChEBI" id="CHEBI:78515"/>
        <dbReference type="ChEBI" id="CHEBI:78516"/>
        <dbReference type="ChEBI" id="CHEBI:456216"/>
    </reaction>
</comment>
<dbReference type="SUPFAM" id="SSF141000">
    <property type="entry name" value="Glu-tRNAGln amidotransferase C subunit"/>
    <property type="match status" value="1"/>
</dbReference>